<reference evidence="3" key="1">
    <citation type="journal article" date="2019" name="Int. J. Syst. Evol. Microbiol.">
        <title>The Global Catalogue of Microorganisms (GCM) 10K type strain sequencing project: providing services to taxonomists for standard genome sequencing and annotation.</title>
        <authorList>
            <consortium name="The Broad Institute Genomics Platform"/>
            <consortium name="The Broad Institute Genome Sequencing Center for Infectious Disease"/>
            <person name="Wu L."/>
            <person name="Ma J."/>
        </authorList>
    </citation>
    <scope>NUCLEOTIDE SEQUENCE [LARGE SCALE GENOMIC DNA]</scope>
    <source>
        <strain evidence="3">JCM 18657</strain>
    </source>
</reference>
<dbReference type="Proteomes" id="UP001596528">
    <property type="component" value="Unassembled WGS sequence"/>
</dbReference>
<name>A0ABW2V435_9BACL</name>
<dbReference type="RefSeq" id="WP_138788500.1">
    <property type="nucleotide sequence ID" value="NZ_JBHTGQ010000014.1"/>
</dbReference>
<organism evidence="2 3">
    <name type="scientific">Paenibacillus thermoaerophilus</name>
    <dbReference type="NCBI Taxonomy" id="1215385"/>
    <lineage>
        <taxon>Bacteria</taxon>
        <taxon>Bacillati</taxon>
        <taxon>Bacillota</taxon>
        <taxon>Bacilli</taxon>
        <taxon>Bacillales</taxon>
        <taxon>Paenibacillaceae</taxon>
        <taxon>Paenibacillus</taxon>
    </lineage>
</organism>
<dbReference type="EMBL" id="JBHTGQ010000014">
    <property type="protein sequence ID" value="MFC7749556.1"/>
    <property type="molecule type" value="Genomic_DNA"/>
</dbReference>
<proteinExistence type="predicted"/>
<keyword evidence="1" id="KW-1133">Transmembrane helix</keyword>
<dbReference type="Pfam" id="PF10694">
    <property type="entry name" value="DUF2500"/>
    <property type="match status" value="1"/>
</dbReference>
<evidence type="ECO:0000313" key="2">
    <source>
        <dbReference type="EMBL" id="MFC7749556.1"/>
    </source>
</evidence>
<accession>A0ABW2V435</accession>
<protein>
    <submittedName>
        <fullName evidence="2">DUF2500 domain-containing protein</fullName>
    </submittedName>
</protein>
<dbReference type="Gene3D" id="2.40.50.660">
    <property type="match status" value="1"/>
</dbReference>
<keyword evidence="3" id="KW-1185">Reference proteome</keyword>
<dbReference type="InterPro" id="IPR019635">
    <property type="entry name" value="DUF2500"/>
</dbReference>
<evidence type="ECO:0000313" key="3">
    <source>
        <dbReference type="Proteomes" id="UP001596528"/>
    </source>
</evidence>
<evidence type="ECO:0000256" key="1">
    <source>
        <dbReference type="SAM" id="Phobius"/>
    </source>
</evidence>
<sequence length="119" mass="13386">MFTIVPIFILIGFAVVIGAFVFNGARYIQNARAPKETVYAKVAAKRLEVTGRTNLQHPGNAAHPVRTTRTHYYITLEFDNGERREYLDVRNLYGLVVEGDEGCAAVQGDWIVAFERKPD</sequence>
<keyword evidence="1" id="KW-0472">Membrane</keyword>
<feature type="transmembrane region" description="Helical" evidence="1">
    <location>
        <begin position="6"/>
        <end position="25"/>
    </location>
</feature>
<comment type="caution">
    <text evidence="2">The sequence shown here is derived from an EMBL/GenBank/DDBJ whole genome shotgun (WGS) entry which is preliminary data.</text>
</comment>
<keyword evidence="1" id="KW-0812">Transmembrane</keyword>
<gene>
    <name evidence="2" type="ORF">ACFQWB_06295</name>
</gene>